<keyword evidence="10" id="KW-1185">Reference proteome</keyword>
<dbReference type="InterPro" id="IPR017475">
    <property type="entry name" value="EPS_sugar_tfrase"/>
</dbReference>
<dbReference type="NCBIfam" id="TIGR03025">
    <property type="entry name" value="EPS_sugtrans"/>
    <property type="match status" value="1"/>
</dbReference>
<evidence type="ECO:0000313" key="9">
    <source>
        <dbReference type="EMBL" id="UZD21726.1"/>
    </source>
</evidence>
<feature type="domain" description="Bacterial sugar transferase" evidence="8">
    <location>
        <begin position="265"/>
        <end position="447"/>
    </location>
</feature>
<dbReference type="PANTHER" id="PTHR30576:SF0">
    <property type="entry name" value="UNDECAPRENYL-PHOSPHATE N-ACETYLGALACTOSAMINYL 1-PHOSPHATE TRANSFERASE-RELATED"/>
    <property type="match status" value="1"/>
</dbReference>
<keyword evidence="6 7" id="KW-0472">Membrane</keyword>
<dbReference type="EMBL" id="CP110226">
    <property type="protein sequence ID" value="UZD21726.1"/>
    <property type="molecule type" value="Genomic_DNA"/>
</dbReference>
<organism evidence="9 10">
    <name type="scientific">Algoriphagus halophytocola</name>
    <dbReference type="NCBI Taxonomy" id="2991499"/>
    <lineage>
        <taxon>Bacteria</taxon>
        <taxon>Pseudomonadati</taxon>
        <taxon>Bacteroidota</taxon>
        <taxon>Cytophagia</taxon>
        <taxon>Cytophagales</taxon>
        <taxon>Cyclobacteriaceae</taxon>
        <taxon>Algoriphagus</taxon>
    </lineage>
</organism>
<evidence type="ECO:0000256" key="2">
    <source>
        <dbReference type="ARBA" id="ARBA00006464"/>
    </source>
</evidence>
<evidence type="ECO:0000259" key="8">
    <source>
        <dbReference type="Pfam" id="PF02397"/>
    </source>
</evidence>
<evidence type="ECO:0000256" key="4">
    <source>
        <dbReference type="ARBA" id="ARBA00022692"/>
    </source>
</evidence>
<dbReference type="InterPro" id="IPR003362">
    <property type="entry name" value="Bact_transf"/>
</dbReference>
<dbReference type="Pfam" id="PF02397">
    <property type="entry name" value="Bac_transf"/>
    <property type="match status" value="1"/>
</dbReference>
<accession>A0ABY6MDA5</accession>
<proteinExistence type="inferred from homology"/>
<dbReference type="Proteomes" id="UP001163156">
    <property type="component" value="Chromosome"/>
</dbReference>
<evidence type="ECO:0000256" key="6">
    <source>
        <dbReference type="ARBA" id="ARBA00023136"/>
    </source>
</evidence>
<keyword evidence="4 7" id="KW-0812">Transmembrane</keyword>
<evidence type="ECO:0000313" key="10">
    <source>
        <dbReference type="Proteomes" id="UP001163156"/>
    </source>
</evidence>
<sequence>MKRRFDKYFPWVFTLIDFLVSLVALLICDYGLQFIGIFEGASFLAFVPLSVLWMLVSVLRKDFKIPRTDEYEHTLRRHLGTVGWFTGATAILWLPFRTPALQVIPVLALGFGMLVIMGMFRVTVHMILRKYRTKGNNYRNAVIVGKGGTGRKLADVLKIRKDFGINFLGYFDDKSNCAQTRGKIKDFFERAAEMDLDMIYIHEKLDSDLVKRVIDFADEHYIQVKMLPGGSLQLEKSLSFSKYGNLFVINVNEIPLDHFFNRFAKRAFDVIFAVVVIVCFLSLLIPILGILIKLESKGPIFFIQKRNGVNNKVFNCIKFRSMTVTDREDGDPENDHNSRITKIGLFMRESSLDEVPQFINVLLGHMSVVGPRPHTVSMNKELNTQIMGYNSRHKVRPGITGLAQVRGYRGKIETPQQIRNRVRLDSFYIHRWSFMLDLEIMGNTFGVLSNKEDGD</sequence>
<comment type="subcellular location">
    <subcellularLocation>
        <location evidence="1">Membrane</location>
        <topology evidence="1">Multi-pass membrane protein</topology>
    </subcellularLocation>
</comment>
<dbReference type="Pfam" id="PF13727">
    <property type="entry name" value="CoA_binding_3"/>
    <property type="match status" value="1"/>
</dbReference>
<keyword evidence="5 7" id="KW-1133">Transmembrane helix</keyword>
<feature type="transmembrane region" description="Helical" evidence="7">
    <location>
        <begin position="270"/>
        <end position="292"/>
    </location>
</feature>
<evidence type="ECO:0000256" key="7">
    <source>
        <dbReference type="SAM" id="Phobius"/>
    </source>
</evidence>
<dbReference type="RefSeq" id="WP_264808195.1">
    <property type="nucleotide sequence ID" value="NZ_CP110226.1"/>
</dbReference>
<keyword evidence="3" id="KW-0808">Transferase</keyword>
<protein>
    <submittedName>
        <fullName evidence="9">Exopolysaccharide biosynthesis polyprenyl glycosylphosphotransferase</fullName>
    </submittedName>
</protein>
<evidence type="ECO:0000256" key="5">
    <source>
        <dbReference type="ARBA" id="ARBA00022989"/>
    </source>
</evidence>
<evidence type="ECO:0000256" key="1">
    <source>
        <dbReference type="ARBA" id="ARBA00004141"/>
    </source>
</evidence>
<gene>
    <name evidence="9" type="ORF">OM944_13755</name>
</gene>
<feature type="transmembrane region" description="Helical" evidence="7">
    <location>
        <begin position="79"/>
        <end position="96"/>
    </location>
</feature>
<feature type="transmembrane region" description="Helical" evidence="7">
    <location>
        <begin position="102"/>
        <end position="124"/>
    </location>
</feature>
<feature type="transmembrane region" description="Helical" evidence="7">
    <location>
        <begin position="41"/>
        <end position="59"/>
    </location>
</feature>
<evidence type="ECO:0000256" key="3">
    <source>
        <dbReference type="ARBA" id="ARBA00022679"/>
    </source>
</evidence>
<name>A0ABY6MDA5_9BACT</name>
<reference evidence="9" key="1">
    <citation type="submission" date="2022-10" db="EMBL/GenBank/DDBJ databases">
        <title>Algoriphagus sp. a novel bacteria isolate from halophytes salicornia europaea.</title>
        <authorList>
            <person name="Peng Y."/>
            <person name="Jiang L."/>
            <person name="Lee J."/>
        </authorList>
    </citation>
    <scope>NUCLEOTIDE SEQUENCE</scope>
    <source>
        <strain evidence="9">TR-M5</strain>
    </source>
</reference>
<feature type="transmembrane region" description="Helical" evidence="7">
    <location>
        <begin position="12"/>
        <end position="35"/>
    </location>
</feature>
<comment type="similarity">
    <text evidence="2">Belongs to the bacterial sugar transferase family.</text>
</comment>
<dbReference type="PANTHER" id="PTHR30576">
    <property type="entry name" value="COLANIC BIOSYNTHESIS UDP-GLUCOSE LIPID CARRIER TRANSFERASE"/>
    <property type="match status" value="1"/>
</dbReference>